<accession>A0A0M4M3J0</accession>
<evidence type="ECO:0000256" key="1">
    <source>
        <dbReference type="ARBA" id="ARBA00004823"/>
    </source>
</evidence>
<dbReference type="InterPro" id="IPR000595">
    <property type="entry name" value="cNMP-bd_dom"/>
</dbReference>
<dbReference type="CDD" id="cd02213">
    <property type="entry name" value="cupin_PMI_typeII_C"/>
    <property type="match status" value="1"/>
</dbReference>
<dbReference type="FunFam" id="2.60.120.10:FF:000032">
    <property type="entry name" value="Mannose-1-phosphate guanylyltransferase/mannose-6-phosphate isomerase"/>
    <property type="match status" value="1"/>
</dbReference>
<evidence type="ECO:0000256" key="5">
    <source>
        <dbReference type="ARBA" id="ARBA00022695"/>
    </source>
</evidence>
<dbReference type="PANTHER" id="PTHR46390:SF1">
    <property type="entry name" value="MANNOSE-1-PHOSPHATE GUANYLYLTRANSFERASE"/>
    <property type="match status" value="1"/>
</dbReference>
<evidence type="ECO:0000259" key="10">
    <source>
        <dbReference type="PROSITE" id="PS50042"/>
    </source>
</evidence>
<name>A0A0M4M3J0_9GAMM</name>
<dbReference type="GO" id="GO:0009298">
    <property type="term" value="P:GDP-mannose biosynthetic process"/>
    <property type="evidence" value="ECO:0007669"/>
    <property type="project" value="UniProtKB-UniPathway"/>
</dbReference>
<evidence type="ECO:0000256" key="7">
    <source>
        <dbReference type="ARBA" id="ARBA00023134"/>
    </source>
</evidence>
<dbReference type="InterPro" id="IPR011051">
    <property type="entry name" value="RmlC_Cupin_sf"/>
</dbReference>
<dbReference type="OrthoDB" id="9806359at2"/>
<reference evidence="11 12" key="1">
    <citation type="journal article" date="2015" name="Genome Announc.">
        <title>Genome Sequence of 'Candidatus Thioglobus singularis' Strain PS1, a Mixotroph from the SUP05 Clade of Marine Gammaproteobacteria.</title>
        <authorList>
            <person name="Marshall K.T."/>
            <person name="Morris R.M."/>
        </authorList>
    </citation>
    <scope>NUCLEOTIDE SEQUENCE [LARGE SCALE GENOMIC DNA]</scope>
    <source>
        <strain evidence="11 12">PS1</strain>
    </source>
</reference>
<dbReference type="Proteomes" id="UP000068905">
    <property type="component" value="Chromosome"/>
</dbReference>
<dbReference type="GO" id="GO:0000271">
    <property type="term" value="P:polysaccharide biosynthetic process"/>
    <property type="evidence" value="ECO:0007669"/>
    <property type="project" value="InterPro"/>
</dbReference>
<evidence type="ECO:0000256" key="8">
    <source>
        <dbReference type="ARBA" id="ARBA00047343"/>
    </source>
</evidence>
<dbReference type="UniPathway" id="UPA00126">
    <property type="reaction ID" value="UER00930"/>
</dbReference>
<dbReference type="InterPro" id="IPR001538">
    <property type="entry name" value="Man6P_isomerase-2_C"/>
</dbReference>
<dbReference type="EMBL" id="CP006911">
    <property type="protein sequence ID" value="ALE02317.1"/>
    <property type="molecule type" value="Genomic_DNA"/>
</dbReference>
<dbReference type="CDD" id="cd02509">
    <property type="entry name" value="GDP-M1P_Guanylyltransferase"/>
    <property type="match status" value="1"/>
</dbReference>
<evidence type="ECO:0000256" key="3">
    <source>
        <dbReference type="ARBA" id="ARBA00012387"/>
    </source>
</evidence>
<evidence type="ECO:0000313" key="12">
    <source>
        <dbReference type="Proteomes" id="UP000068905"/>
    </source>
</evidence>
<sequence length="467" mass="53401">MIFPVILSGGSGTRLWPLSRKQYPKQFISLINDTSLFQETINRLPAKASKPLIICNEEHRFIVAEQLRQIKSKNNGIILEPVGKNTAPAIALAAFYLKNKNIDPTLLVLSADHLIDNNQRFHEAIEIAEKYANQGKLVALGIKPKNPETAYGYIETDNSLNNDFYKIKSFTEKPDLESAEKYIETGGYYWNSGIFIFKASVYLNELEKYEPEIFKYCKNSCLNNSEDLDFVRFDNDEFVKCPSKSVDYAVMEKTNNGIVVPLNTYWSDIGSWNALWESKPKDINNNVNEGDVIVNNVKNSFIYSSNRLIAANGINGLVIVDTQDALLITDKEHSQEIKHIVELIDDKNRIESKNHRKVYRPWGYYDSIDSGVGFQVKRIFVKPYAKLSLQKHKKRDEHWVVIKGTALITCNDKVFSLKANKSTYIPRGSIHRLENSTNQTLEIIEIQTGDYFGEDDIIRLADDYSRN</sequence>
<dbReference type="AlphaFoldDB" id="A0A0M4M3J0"/>
<keyword evidence="4 11" id="KW-0808">Transferase</keyword>
<keyword evidence="6" id="KW-0547">Nucleotide-binding</keyword>
<evidence type="ECO:0000256" key="9">
    <source>
        <dbReference type="RuleBase" id="RU004190"/>
    </source>
</evidence>
<gene>
    <name evidence="11" type="primary">cpsB</name>
    <name evidence="11" type="ORF">W908_07130</name>
</gene>
<dbReference type="PANTHER" id="PTHR46390">
    <property type="entry name" value="MANNOSE-1-PHOSPHATE GUANYLYLTRANSFERASE"/>
    <property type="match status" value="1"/>
</dbReference>
<dbReference type="InterPro" id="IPR014710">
    <property type="entry name" value="RmlC-like_jellyroll"/>
</dbReference>
<feature type="domain" description="Cyclic nucleotide-binding" evidence="10">
    <location>
        <begin position="424"/>
        <end position="467"/>
    </location>
</feature>
<dbReference type="InterPro" id="IPR005835">
    <property type="entry name" value="NTP_transferase_dom"/>
</dbReference>
<dbReference type="KEGG" id="tsn:W908_07130"/>
<dbReference type="PATRIC" id="fig|1125411.7.peg.1405"/>
<keyword evidence="12" id="KW-1185">Reference proteome</keyword>
<dbReference type="SUPFAM" id="SSF51182">
    <property type="entry name" value="RmlC-like cupins"/>
    <property type="match status" value="1"/>
</dbReference>
<dbReference type="Gene3D" id="3.90.550.10">
    <property type="entry name" value="Spore Coat Polysaccharide Biosynthesis Protein SpsA, Chain A"/>
    <property type="match status" value="1"/>
</dbReference>
<dbReference type="EC" id="2.7.7.13" evidence="3"/>
<dbReference type="InterPro" id="IPR051161">
    <property type="entry name" value="Mannose-6P_isomerase_type2"/>
</dbReference>
<dbReference type="RefSeq" id="WP_053820522.1">
    <property type="nucleotide sequence ID" value="NZ_CP006911.1"/>
</dbReference>
<dbReference type="InterPro" id="IPR029044">
    <property type="entry name" value="Nucleotide-diphossugar_trans"/>
</dbReference>
<keyword evidence="5 11" id="KW-0548">Nucleotidyltransferase</keyword>
<dbReference type="Pfam" id="PF00483">
    <property type="entry name" value="NTP_transferase"/>
    <property type="match status" value="1"/>
</dbReference>
<dbReference type="NCBIfam" id="TIGR01479">
    <property type="entry name" value="GMP_PMI"/>
    <property type="match status" value="1"/>
</dbReference>
<dbReference type="STRING" id="1125411.W908_07130"/>
<evidence type="ECO:0000256" key="4">
    <source>
        <dbReference type="ARBA" id="ARBA00022679"/>
    </source>
</evidence>
<dbReference type="GO" id="GO:0004475">
    <property type="term" value="F:mannose-1-phosphate guanylyltransferase (GTP) activity"/>
    <property type="evidence" value="ECO:0007669"/>
    <property type="project" value="UniProtKB-EC"/>
</dbReference>
<dbReference type="SUPFAM" id="SSF53448">
    <property type="entry name" value="Nucleotide-diphospho-sugar transferases"/>
    <property type="match status" value="1"/>
</dbReference>
<organism evidence="11 12">
    <name type="scientific">Candidatus Pseudothioglobus singularis PS1</name>
    <dbReference type="NCBI Taxonomy" id="1125411"/>
    <lineage>
        <taxon>Bacteria</taxon>
        <taxon>Pseudomonadati</taxon>
        <taxon>Pseudomonadota</taxon>
        <taxon>Gammaproteobacteria</taxon>
        <taxon>Candidatus Pseudothioglobaceae</taxon>
        <taxon>Candidatus Pseudothioglobus</taxon>
    </lineage>
</organism>
<dbReference type="PROSITE" id="PS50042">
    <property type="entry name" value="CNMP_BINDING_3"/>
    <property type="match status" value="1"/>
</dbReference>
<dbReference type="InterPro" id="IPR049577">
    <property type="entry name" value="GMPP_N"/>
</dbReference>
<evidence type="ECO:0000313" key="11">
    <source>
        <dbReference type="EMBL" id="ALE02317.1"/>
    </source>
</evidence>
<dbReference type="InterPro" id="IPR006375">
    <property type="entry name" value="Man1P_GuaTrfase/Man6P_Isoase"/>
</dbReference>
<evidence type="ECO:0000256" key="2">
    <source>
        <dbReference type="ARBA" id="ARBA00006115"/>
    </source>
</evidence>
<dbReference type="Pfam" id="PF01050">
    <property type="entry name" value="MannoseP_isomer"/>
    <property type="match status" value="1"/>
</dbReference>
<comment type="pathway">
    <text evidence="1">Nucleotide-sugar biosynthesis; GDP-alpha-D-mannose biosynthesis; GDP-alpha-D-mannose from alpha-D-mannose 1-phosphate (GTP route): step 1/1.</text>
</comment>
<evidence type="ECO:0000256" key="6">
    <source>
        <dbReference type="ARBA" id="ARBA00022741"/>
    </source>
</evidence>
<proteinExistence type="inferred from homology"/>
<dbReference type="InterPro" id="IPR054566">
    <property type="entry name" value="ManC/GMP-like_b-helix"/>
</dbReference>
<protein>
    <recommendedName>
        <fullName evidence="3">mannose-1-phosphate guanylyltransferase</fullName>
        <ecNumber evidence="3">2.7.7.13</ecNumber>
    </recommendedName>
</protein>
<comment type="similarity">
    <text evidence="2 9">Belongs to the mannose-6-phosphate isomerase type 2 family.</text>
</comment>
<dbReference type="GO" id="GO:0005525">
    <property type="term" value="F:GTP binding"/>
    <property type="evidence" value="ECO:0007669"/>
    <property type="project" value="UniProtKB-KW"/>
</dbReference>
<dbReference type="Pfam" id="PF22640">
    <property type="entry name" value="ManC_GMP_beta-helix"/>
    <property type="match status" value="1"/>
</dbReference>
<comment type="catalytic activity">
    <reaction evidence="8">
        <text>alpha-D-mannose 1-phosphate + GTP + H(+) = GDP-alpha-D-mannose + diphosphate</text>
        <dbReference type="Rhea" id="RHEA:15229"/>
        <dbReference type="ChEBI" id="CHEBI:15378"/>
        <dbReference type="ChEBI" id="CHEBI:33019"/>
        <dbReference type="ChEBI" id="CHEBI:37565"/>
        <dbReference type="ChEBI" id="CHEBI:57527"/>
        <dbReference type="ChEBI" id="CHEBI:58409"/>
        <dbReference type="EC" id="2.7.7.13"/>
    </reaction>
</comment>
<dbReference type="FunFam" id="3.90.550.10:FF:000046">
    <property type="entry name" value="Mannose-1-phosphate guanylyltransferase (GDP)"/>
    <property type="match status" value="1"/>
</dbReference>
<dbReference type="Gene3D" id="2.60.120.10">
    <property type="entry name" value="Jelly Rolls"/>
    <property type="match status" value="1"/>
</dbReference>
<keyword evidence="7" id="KW-0342">GTP-binding</keyword>